<dbReference type="PROSITE" id="PS00028">
    <property type="entry name" value="ZINC_FINGER_C2H2_1"/>
    <property type="match status" value="3"/>
</dbReference>
<dbReference type="Pfam" id="PF00096">
    <property type="entry name" value="zf-C2H2"/>
    <property type="match status" value="1"/>
</dbReference>
<feature type="region of interest" description="Disordered" evidence="9">
    <location>
        <begin position="262"/>
        <end position="282"/>
    </location>
</feature>
<dbReference type="PANTHER" id="PTHR16515:SF49">
    <property type="entry name" value="GASTRULA ZINC FINGER PROTEIN XLCGF49.1-LIKE-RELATED"/>
    <property type="match status" value="1"/>
</dbReference>
<keyword evidence="6" id="KW-0539">Nucleus</keyword>
<dbReference type="GO" id="GO:0005634">
    <property type="term" value="C:nucleus"/>
    <property type="evidence" value="ECO:0007669"/>
    <property type="project" value="UniProtKB-SubCell"/>
</dbReference>
<name>A0A672JB89_SALFA</name>
<evidence type="ECO:0000313" key="11">
    <source>
        <dbReference type="Ensembl" id="ENSSFAP00005025211.1"/>
    </source>
</evidence>
<dbReference type="FunFam" id="3.30.160.60:FF:000072">
    <property type="entry name" value="zinc finger protein 143 isoform X1"/>
    <property type="match status" value="1"/>
</dbReference>
<dbReference type="Proteomes" id="UP000472267">
    <property type="component" value="Chromosome 6"/>
</dbReference>
<reference evidence="12" key="1">
    <citation type="submission" date="2019-06" db="EMBL/GenBank/DDBJ databases">
        <authorList>
            <consortium name="Wellcome Sanger Institute Data Sharing"/>
        </authorList>
    </citation>
    <scope>NUCLEOTIDE SEQUENCE [LARGE SCALE GENOMIC DNA]</scope>
</reference>
<gene>
    <name evidence="12" type="primary">LOC115390861</name>
    <name evidence="11" type="synonym">LOC115390860</name>
</gene>
<feature type="domain" description="C2H2-type" evidence="10">
    <location>
        <begin position="436"/>
        <end position="463"/>
    </location>
</feature>
<reference evidence="12" key="2">
    <citation type="submission" date="2025-05" db="UniProtKB">
        <authorList>
            <consortium name="Ensembl"/>
        </authorList>
    </citation>
    <scope>IDENTIFICATION</scope>
</reference>
<dbReference type="InterPro" id="IPR036236">
    <property type="entry name" value="Znf_C2H2_sf"/>
</dbReference>
<dbReference type="Ensembl" id="ENSSFAT00005052157.1">
    <property type="protein sequence ID" value="ENSSFAP00005050519.1"/>
    <property type="gene ID" value="ENSSFAG00005024370.1"/>
</dbReference>
<dbReference type="SMART" id="SM00355">
    <property type="entry name" value="ZnF_C2H2"/>
    <property type="match status" value="4"/>
</dbReference>
<feature type="coiled-coil region" evidence="8">
    <location>
        <begin position="59"/>
        <end position="86"/>
    </location>
</feature>
<feature type="domain" description="C2H2-type" evidence="10">
    <location>
        <begin position="408"/>
        <end position="435"/>
    </location>
</feature>
<evidence type="ECO:0000256" key="9">
    <source>
        <dbReference type="SAM" id="MobiDB-lite"/>
    </source>
</evidence>
<dbReference type="Ensembl" id="ENSSFAT00005026222.1">
    <property type="protein sequence ID" value="ENSSFAP00005025211.1"/>
    <property type="gene ID" value="ENSSFAG00005012978.1"/>
</dbReference>
<feature type="domain" description="C2H2-type" evidence="10">
    <location>
        <begin position="328"/>
        <end position="356"/>
    </location>
</feature>
<evidence type="ECO:0000256" key="6">
    <source>
        <dbReference type="ARBA" id="ARBA00023242"/>
    </source>
</evidence>
<keyword evidence="5" id="KW-0862">Zinc</keyword>
<organism evidence="12 13">
    <name type="scientific">Salarias fasciatus</name>
    <name type="common">Jewelled blenny</name>
    <name type="synonym">Blennius fasciatus</name>
    <dbReference type="NCBI Taxonomy" id="181472"/>
    <lineage>
        <taxon>Eukaryota</taxon>
        <taxon>Metazoa</taxon>
        <taxon>Chordata</taxon>
        <taxon>Craniata</taxon>
        <taxon>Vertebrata</taxon>
        <taxon>Euteleostomi</taxon>
        <taxon>Actinopterygii</taxon>
        <taxon>Neopterygii</taxon>
        <taxon>Teleostei</taxon>
        <taxon>Neoteleostei</taxon>
        <taxon>Acanthomorphata</taxon>
        <taxon>Ovalentaria</taxon>
        <taxon>Blenniimorphae</taxon>
        <taxon>Blenniiformes</taxon>
        <taxon>Blennioidei</taxon>
        <taxon>Blenniidae</taxon>
        <taxon>Salariinae</taxon>
        <taxon>Salarias</taxon>
    </lineage>
</organism>
<comment type="subcellular location">
    <subcellularLocation>
        <location evidence="1">Nucleus</location>
    </subcellularLocation>
</comment>
<dbReference type="GO" id="GO:0008270">
    <property type="term" value="F:zinc ion binding"/>
    <property type="evidence" value="ECO:0007669"/>
    <property type="project" value="UniProtKB-KW"/>
</dbReference>
<dbReference type="OrthoDB" id="3437960at2759"/>
<dbReference type="GeneID" id="115390861"/>
<evidence type="ECO:0000256" key="1">
    <source>
        <dbReference type="ARBA" id="ARBA00004123"/>
    </source>
</evidence>
<feature type="region of interest" description="Disordered" evidence="9">
    <location>
        <begin position="91"/>
        <end position="150"/>
    </location>
</feature>
<proteinExistence type="predicted"/>
<dbReference type="SUPFAM" id="SSF57667">
    <property type="entry name" value="beta-beta-alpha zinc fingers"/>
    <property type="match status" value="2"/>
</dbReference>
<dbReference type="GO" id="GO:0010468">
    <property type="term" value="P:regulation of gene expression"/>
    <property type="evidence" value="ECO:0007669"/>
    <property type="project" value="TreeGrafter"/>
</dbReference>
<evidence type="ECO:0000256" key="4">
    <source>
        <dbReference type="ARBA" id="ARBA00022771"/>
    </source>
</evidence>
<keyword evidence="8" id="KW-0175">Coiled coil</keyword>
<dbReference type="FunFam" id="3.30.160.60:FF:001290">
    <property type="entry name" value="Zinc finger 45-like"/>
    <property type="match status" value="2"/>
</dbReference>
<sequence length="464" mass="51360">MKQQVTGTEQALRGAHLPAAEAALSLQEELVAAIHGAFEVAVEIAVREVKSLLGTRGSYADLRRENESLKERLQRAEAELDCRRREAGRFTPEERLSIPTKHAHHPVSPPWESGCSGGRGGGSPAGHPGYKQSPDPRDEPLSSDDQDCESEAHQHIRCLSQEIAEESTCSSVMKAENMKASCKKILSQDRPLPPHPSKSTLEQVTVKQEMLDDLREGSPSCLDSIKMEDYGLDCMSEVQSRMLEEQKLLVADGESQDLHFQLSSAGPDRADSPNPTTSIPPVTDLLALSSEFPSLFQVADPGPPSEAPPPQVYGVRVRTSRSLSSTLYACKTCGQAFQLPSLLRRHNSQCQQRQQQRCQQPAAGGTRTRLQLFPPGCSPFRCTVCNREFNRLENLKTHLRIHTGERPYTCSVCGKCFRHSGALKRHIRIHTGEKPYVCGQCGKSFRNWGGLKFHQRSHAKQLQS</sequence>
<dbReference type="PANTHER" id="PTHR16515">
    <property type="entry name" value="PR DOMAIN ZINC FINGER PROTEIN"/>
    <property type="match status" value="1"/>
</dbReference>
<feature type="domain" description="C2H2-type" evidence="10">
    <location>
        <begin position="380"/>
        <end position="407"/>
    </location>
</feature>
<dbReference type="Gene3D" id="3.30.160.60">
    <property type="entry name" value="Classic Zinc Finger"/>
    <property type="match status" value="3"/>
</dbReference>
<keyword evidence="13" id="KW-1185">Reference proteome</keyword>
<dbReference type="Pfam" id="PF13465">
    <property type="entry name" value="zf-H2C2_2"/>
    <property type="match status" value="1"/>
</dbReference>
<evidence type="ECO:0000256" key="5">
    <source>
        <dbReference type="ARBA" id="ARBA00022833"/>
    </source>
</evidence>
<feature type="compositionally biased region" description="Gly residues" evidence="9">
    <location>
        <begin position="115"/>
        <end position="124"/>
    </location>
</feature>
<evidence type="ECO:0000313" key="13">
    <source>
        <dbReference type="Proteomes" id="UP000472267"/>
    </source>
</evidence>
<keyword evidence="4 7" id="KW-0863">Zinc-finger</keyword>
<keyword evidence="3" id="KW-0677">Repeat</keyword>
<dbReference type="InterPro" id="IPR013087">
    <property type="entry name" value="Znf_C2H2_type"/>
</dbReference>
<dbReference type="AlphaFoldDB" id="A0A672JB89"/>
<evidence type="ECO:0000256" key="8">
    <source>
        <dbReference type="SAM" id="Coils"/>
    </source>
</evidence>
<dbReference type="PROSITE" id="PS50157">
    <property type="entry name" value="ZINC_FINGER_C2H2_2"/>
    <property type="match status" value="4"/>
</dbReference>
<evidence type="ECO:0000313" key="12">
    <source>
        <dbReference type="Ensembl" id="ENSSFAP00005050519.1"/>
    </source>
</evidence>
<evidence type="ECO:0000256" key="3">
    <source>
        <dbReference type="ARBA" id="ARBA00022737"/>
    </source>
</evidence>
<dbReference type="OMA" id="ATLYACK"/>
<evidence type="ECO:0000256" key="2">
    <source>
        <dbReference type="ARBA" id="ARBA00022723"/>
    </source>
</evidence>
<evidence type="ECO:0000259" key="10">
    <source>
        <dbReference type="PROSITE" id="PS50157"/>
    </source>
</evidence>
<accession>A0A672JB89</accession>
<keyword evidence="2" id="KW-0479">Metal-binding</keyword>
<protein>
    <submittedName>
        <fullName evidence="12">B-cell lymphoma 6 protein-like</fullName>
    </submittedName>
</protein>
<evidence type="ECO:0000256" key="7">
    <source>
        <dbReference type="PROSITE-ProRule" id="PRU00042"/>
    </source>
</evidence>
<dbReference type="RefSeq" id="XP_029950752.1">
    <property type="nucleotide sequence ID" value="XM_030094892.1"/>
</dbReference>
<dbReference type="InterPro" id="IPR050331">
    <property type="entry name" value="Zinc_finger"/>
</dbReference>